<reference evidence="3 4" key="1">
    <citation type="submission" date="2013-12" db="EMBL/GenBank/DDBJ databases">
        <title>Draft genome of the parsitic nematode Ancylostoma duodenale.</title>
        <authorList>
            <person name="Mitreva M."/>
        </authorList>
    </citation>
    <scope>NUCLEOTIDE SEQUENCE [LARGE SCALE GENOMIC DNA]</scope>
    <source>
        <strain evidence="3 4">Zhejiang</strain>
    </source>
</reference>
<dbReference type="GO" id="GO:0006508">
    <property type="term" value="P:proteolysis"/>
    <property type="evidence" value="ECO:0007669"/>
    <property type="project" value="InterPro"/>
</dbReference>
<feature type="domain" description="Peptidase M12A" evidence="2">
    <location>
        <begin position="1"/>
        <end position="70"/>
    </location>
</feature>
<dbReference type="GO" id="GO:0004222">
    <property type="term" value="F:metalloendopeptidase activity"/>
    <property type="evidence" value="ECO:0007669"/>
    <property type="project" value="InterPro"/>
</dbReference>
<comment type="caution">
    <text evidence="1">Lacks conserved residue(s) required for the propagation of feature annotation.</text>
</comment>
<protein>
    <recommendedName>
        <fullName evidence="2">Peptidase M12A domain-containing protein</fullName>
    </recommendedName>
</protein>
<keyword evidence="4" id="KW-1185">Reference proteome</keyword>
<gene>
    <name evidence="3" type="ORF">ANCDUO_02990</name>
</gene>
<dbReference type="Gene3D" id="3.40.390.10">
    <property type="entry name" value="Collagenase (Catalytic Domain)"/>
    <property type="match status" value="1"/>
</dbReference>
<proteinExistence type="predicted"/>
<evidence type="ECO:0000313" key="3">
    <source>
        <dbReference type="EMBL" id="KIH66681.1"/>
    </source>
</evidence>
<dbReference type="InterPro" id="IPR001506">
    <property type="entry name" value="Peptidase_M12A"/>
</dbReference>
<dbReference type="Proteomes" id="UP000054047">
    <property type="component" value="Unassembled WGS sequence"/>
</dbReference>
<dbReference type="InterPro" id="IPR024079">
    <property type="entry name" value="MetalloPept_cat_dom_sf"/>
</dbReference>
<organism evidence="3 4">
    <name type="scientific">Ancylostoma duodenale</name>
    <dbReference type="NCBI Taxonomy" id="51022"/>
    <lineage>
        <taxon>Eukaryota</taxon>
        <taxon>Metazoa</taxon>
        <taxon>Ecdysozoa</taxon>
        <taxon>Nematoda</taxon>
        <taxon>Chromadorea</taxon>
        <taxon>Rhabditida</taxon>
        <taxon>Rhabditina</taxon>
        <taxon>Rhabditomorpha</taxon>
        <taxon>Strongyloidea</taxon>
        <taxon>Ancylostomatidae</taxon>
        <taxon>Ancylostomatinae</taxon>
        <taxon>Ancylostoma</taxon>
    </lineage>
</organism>
<dbReference type="OrthoDB" id="5862166at2759"/>
<evidence type="ECO:0000259" key="2">
    <source>
        <dbReference type="PROSITE" id="PS51864"/>
    </source>
</evidence>
<evidence type="ECO:0000256" key="1">
    <source>
        <dbReference type="PROSITE-ProRule" id="PRU01211"/>
    </source>
</evidence>
<dbReference type="SUPFAM" id="SSF55486">
    <property type="entry name" value="Metalloproteases ('zincins'), catalytic domain"/>
    <property type="match status" value="1"/>
</dbReference>
<evidence type="ECO:0000313" key="4">
    <source>
        <dbReference type="Proteomes" id="UP000054047"/>
    </source>
</evidence>
<sequence length="70" mass="8044">MSVDLPDKHLFTNGRLCIGDPSTVKSKYMDEFTKQTTLTNENYGIPYDYGSIMHYGTTMFSFAHIEGYYT</sequence>
<accession>A0A0C2HAZ2</accession>
<dbReference type="EMBL" id="KN727018">
    <property type="protein sequence ID" value="KIH66681.1"/>
    <property type="molecule type" value="Genomic_DNA"/>
</dbReference>
<name>A0A0C2HAZ2_9BILA</name>
<dbReference type="Pfam" id="PF01400">
    <property type="entry name" value="Astacin"/>
    <property type="match status" value="1"/>
</dbReference>
<dbReference type="PROSITE" id="PS51864">
    <property type="entry name" value="ASTACIN"/>
    <property type="match status" value="1"/>
</dbReference>
<dbReference type="AlphaFoldDB" id="A0A0C2HAZ2"/>